<reference evidence="3" key="3">
    <citation type="submission" date="2018-08" db="UniProtKB">
        <authorList>
            <consortium name="EnsemblPlants"/>
        </authorList>
    </citation>
    <scope>IDENTIFICATION</scope>
    <source>
        <strain evidence="3">cv. Bd21</strain>
    </source>
</reference>
<evidence type="ECO:0000256" key="1">
    <source>
        <dbReference type="SAM" id="MobiDB-lite"/>
    </source>
</evidence>
<proteinExistence type="predicted"/>
<dbReference type="Gramene" id="KQK10419">
    <property type="protein sequence ID" value="KQK10419"/>
    <property type="gene ID" value="BRADI_2g54033v3"/>
</dbReference>
<evidence type="ECO:0008006" key="5">
    <source>
        <dbReference type="Google" id="ProtNLM"/>
    </source>
</evidence>
<name>A0A0Q3IXN5_BRADI</name>
<feature type="region of interest" description="Disordered" evidence="1">
    <location>
        <begin position="1"/>
        <end position="54"/>
    </location>
</feature>
<dbReference type="EnsemblPlants" id="KQK10419">
    <property type="protein sequence ID" value="KQK10419"/>
    <property type="gene ID" value="BRADI_2g54033v3"/>
</dbReference>
<sequence>MGFFGAPKGSSPMGSPSPMSMSQGTPASQPVGIEESSESSLEASEKKGERRKWSEQENIRLISAWLQNSNDPIDGNSKKAESYWKQVVADYNKNSTEKERRTAAQLKTHWATNSQLVSKFNGCWNRPFALEHWWKAVKDQNKWKRVFGREEMNKRNKLNASGAYSPPNEDHDDDPVEIPQPQGQNSAKAQRKGKDKSTSQSSE</sequence>
<dbReference type="AlphaFoldDB" id="A0A0Q3IXN5"/>
<evidence type="ECO:0000313" key="2">
    <source>
        <dbReference type="EMBL" id="KQK10419.1"/>
    </source>
</evidence>
<keyword evidence="4" id="KW-1185">Reference proteome</keyword>
<feature type="compositionally biased region" description="Low complexity" evidence="1">
    <location>
        <begin position="9"/>
        <end position="22"/>
    </location>
</feature>
<reference evidence="2 3" key="1">
    <citation type="journal article" date="2010" name="Nature">
        <title>Genome sequencing and analysis of the model grass Brachypodium distachyon.</title>
        <authorList>
            <consortium name="International Brachypodium Initiative"/>
        </authorList>
    </citation>
    <scope>NUCLEOTIDE SEQUENCE [LARGE SCALE GENOMIC DNA]</scope>
    <source>
        <strain evidence="2 3">Bd21</strain>
    </source>
</reference>
<organism evidence="2">
    <name type="scientific">Brachypodium distachyon</name>
    <name type="common">Purple false brome</name>
    <name type="synonym">Trachynia distachya</name>
    <dbReference type="NCBI Taxonomy" id="15368"/>
    <lineage>
        <taxon>Eukaryota</taxon>
        <taxon>Viridiplantae</taxon>
        <taxon>Streptophyta</taxon>
        <taxon>Embryophyta</taxon>
        <taxon>Tracheophyta</taxon>
        <taxon>Spermatophyta</taxon>
        <taxon>Magnoliopsida</taxon>
        <taxon>Liliopsida</taxon>
        <taxon>Poales</taxon>
        <taxon>Poaceae</taxon>
        <taxon>BOP clade</taxon>
        <taxon>Pooideae</taxon>
        <taxon>Stipodae</taxon>
        <taxon>Brachypodieae</taxon>
        <taxon>Brachypodium</taxon>
    </lineage>
</organism>
<evidence type="ECO:0000313" key="3">
    <source>
        <dbReference type="EnsemblPlants" id="KQK10419"/>
    </source>
</evidence>
<evidence type="ECO:0000313" key="4">
    <source>
        <dbReference type="Proteomes" id="UP000008810"/>
    </source>
</evidence>
<dbReference type="InParanoid" id="A0A0Q3IXN5"/>
<dbReference type="PANTHER" id="PTHR45224:SF5">
    <property type="entry name" value="OS02G0311800 PROTEIN"/>
    <property type="match status" value="1"/>
</dbReference>
<dbReference type="EMBL" id="CM000881">
    <property type="protein sequence ID" value="KQK10419.1"/>
    <property type="molecule type" value="Genomic_DNA"/>
</dbReference>
<dbReference type="Proteomes" id="UP000008810">
    <property type="component" value="Chromosome 2"/>
</dbReference>
<feature type="region of interest" description="Disordered" evidence="1">
    <location>
        <begin position="154"/>
        <end position="203"/>
    </location>
</feature>
<dbReference type="OrthoDB" id="684302at2759"/>
<reference evidence="2" key="2">
    <citation type="submission" date="2017-06" db="EMBL/GenBank/DDBJ databases">
        <title>WGS assembly of Brachypodium distachyon.</title>
        <authorList>
            <consortium name="The International Brachypodium Initiative"/>
            <person name="Lucas S."/>
            <person name="Harmon-Smith M."/>
            <person name="Lail K."/>
            <person name="Tice H."/>
            <person name="Grimwood J."/>
            <person name="Bruce D."/>
            <person name="Barry K."/>
            <person name="Shu S."/>
            <person name="Lindquist E."/>
            <person name="Wang M."/>
            <person name="Pitluck S."/>
            <person name="Vogel J.P."/>
            <person name="Garvin D.F."/>
            <person name="Mockler T.C."/>
            <person name="Schmutz J."/>
            <person name="Rokhsar D."/>
            <person name="Bevan M.W."/>
        </authorList>
    </citation>
    <scope>NUCLEOTIDE SEQUENCE</scope>
    <source>
        <strain evidence="2">Bd21</strain>
    </source>
</reference>
<gene>
    <name evidence="2" type="ORF">BRADI_2g54033v3</name>
</gene>
<accession>A0A0Q3IXN5</accession>
<dbReference type="STRING" id="15368.A0A0Q3IXN5"/>
<feature type="compositionally biased region" description="Basic and acidic residues" evidence="1">
    <location>
        <begin position="43"/>
        <end position="54"/>
    </location>
</feature>
<dbReference type="PANTHER" id="PTHR45224">
    <property type="entry name" value="OS01G0527900 PROTEIN-RELATED"/>
    <property type="match status" value="1"/>
</dbReference>
<protein>
    <recommendedName>
        <fullName evidence="5">Myb-like domain-containing protein</fullName>
    </recommendedName>
</protein>